<dbReference type="PIRSF" id="PIRSF000897">
    <property type="entry name" value="Acid_Ptase_ClsA"/>
    <property type="match status" value="1"/>
</dbReference>
<dbReference type="PRINTS" id="PR00483">
    <property type="entry name" value="BACPHPHTASE"/>
</dbReference>
<dbReference type="KEGG" id="cbw:RR42_s1709"/>
<dbReference type="Pfam" id="PF01569">
    <property type="entry name" value="PAP2"/>
    <property type="match status" value="1"/>
</dbReference>
<evidence type="ECO:0000256" key="1">
    <source>
        <dbReference type="PIRNR" id="PIRNR000897"/>
    </source>
</evidence>
<dbReference type="SMART" id="SM00014">
    <property type="entry name" value="acidPPc"/>
    <property type="match status" value="1"/>
</dbReference>
<evidence type="ECO:0000259" key="2">
    <source>
        <dbReference type="SMART" id="SM00014"/>
    </source>
</evidence>
<dbReference type="GO" id="GO:0030288">
    <property type="term" value="C:outer membrane-bounded periplasmic space"/>
    <property type="evidence" value="ECO:0007669"/>
    <property type="project" value="InterPro"/>
</dbReference>
<protein>
    <recommendedName>
        <fullName evidence="1">Acid phosphatase</fullName>
        <ecNumber evidence="1">3.1.3.2</ecNumber>
    </recommendedName>
</protein>
<sequence length="289" mass="30289">MRMQMQANSFTRPFLPSGKRLAGLSVLGTALLLAGCASQGQGSAAAPVPEIRPGILAGYLPADARPDSLALVPPPPAPGSAAQALDDEIARANQAQRGTARYRQAAVDANLKFPQAAGVFSCALDAPISQEQTPRLYLLLRRTLADAGLSTYGVKNKYARARPFVANQQPSCTPAEEAMLSKDGSYPSGHNAIGWAWALILAEIAPQQSNVILARGLAYGQSRLVCNVHWQSDATQGRIMGAATVARLHADPTFLADLAAAKAEVAQARANGLRPAGDCRAESEALAIK</sequence>
<dbReference type="AlphaFoldDB" id="A0A0C4YCH2"/>
<evidence type="ECO:0000313" key="4">
    <source>
        <dbReference type="Proteomes" id="UP000031843"/>
    </source>
</evidence>
<comment type="similarity">
    <text evidence="1">Belongs to the class A bacterial acid phosphatase family.</text>
</comment>
<organism evidence="3 4">
    <name type="scientific">Cupriavidus basilensis</name>
    <dbReference type="NCBI Taxonomy" id="68895"/>
    <lineage>
        <taxon>Bacteria</taxon>
        <taxon>Pseudomonadati</taxon>
        <taxon>Pseudomonadota</taxon>
        <taxon>Betaproteobacteria</taxon>
        <taxon>Burkholderiales</taxon>
        <taxon>Burkholderiaceae</taxon>
        <taxon>Cupriavidus</taxon>
    </lineage>
</organism>
<feature type="domain" description="Phosphatidic acid phosphatase type 2/haloperoxidase" evidence="2">
    <location>
        <begin position="134"/>
        <end position="249"/>
    </location>
</feature>
<accession>A0A0C4YCH2</accession>
<dbReference type="InterPro" id="IPR000326">
    <property type="entry name" value="PAP2/HPO"/>
</dbReference>
<dbReference type="SUPFAM" id="SSF48317">
    <property type="entry name" value="Acid phosphatase/Vanadium-dependent haloperoxidase"/>
    <property type="match status" value="1"/>
</dbReference>
<evidence type="ECO:0000313" key="3">
    <source>
        <dbReference type="EMBL" id="AJG23297.1"/>
    </source>
</evidence>
<comment type="catalytic activity">
    <reaction evidence="1">
        <text>a phosphate monoester + H2O = an alcohol + phosphate</text>
        <dbReference type="Rhea" id="RHEA:15017"/>
        <dbReference type="ChEBI" id="CHEBI:15377"/>
        <dbReference type="ChEBI" id="CHEBI:30879"/>
        <dbReference type="ChEBI" id="CHEBI:43474"/>
        <dbReference type="ChEBI" id="CHEBI:67140"/>
        <dbReference type="EC" id="3.1.3.2"/>
    </reaction>
</comment>
<dbReference type="EC" id="3.1.3.2" evidence="1"/>
<dbReference type="EMBL" id="CP010537">
    <property type="protein sequence ID" value="AJG23297.1"/>
    <property type="molecule type" value="Genomic_DNA"/>
</dbReference>
<proteinExistence type="inferred from homology"/>
<dbReference type="CDD" id="cd03397">
    <property type="entry name" value="PAP2_acid_phosphatase"/>
    <property type="match status" value="1"/>
</dbReference>
<keyword evidence="4" id="KW-1185">Reference proteome</keyword>
<dbReference type="GO" id="GO:0003993">
    <property type="term" value="F:acid phosphatase activity"/>
    <property type="evidence" value="ECO:0007669"/>
    <property type="project" value="UniProtKB-EC"/>
</dbReference>
<reference evidence="3 4" key="1">
    <citation type="journal article" date="2015" name="Genome Announc.">
        <title>Complete Genome Sequence of Cupriavidus basilensis 4G11, Isolated from the Oak Ridge Field Research Center Site.</title>
        <authorList>
            <person name="Ray J."/>
            <person name="Waters R.J."/>
            <person name="Skerker J.M."/>
            <person name="Kuehl J.V."/>
            <person name="Price M.N."/>
            <person name="Huang J."/>
            <person name="Chakraborty R."/>
            <person name="Arkin A.P."/>
            <person name="Deutschbauer A."/>
        </authorList>
    </citation>
    <scope>NUCLEOTIDE SEQUENCE [LARGE SCALE GENOMIC DNA]</scope>
    <source>
        <strain evidence="3">4G11</strain>
    </source>
</reference>
<dbReference type="Gene3D" id="1.20.144.10">
    <property type="entry name" value="Phosphatidic acid phosphatase type 2/haloperoxidase"/>
    <property type="match status" value="1"/>
</dbReference>
<dbReference type="InterPro" id="IPR036938">
    <property type="entry name" value="PAP2/HPO_sf"/>
</dbReference>
<dbReference type="STRING" id="68895.RR42_s1709"/>
<dbReference type="InterPro" id="IPR001011">
    <property type="entry name" value="Acid_Pase_classA_bac"/>
</dbReference>
<gene>
    <name evidence="3" type="ORF">RR42_s1709</name>
</gene>
<name>A0A0C4YCH2_9BURK</name>
<dbReference type="Proteomes" id="UP000031843">
    <property type="component" value="Chromosome secondary"/>
</dbReference>
<keyword evidence="1 3" id="KW-0378">Hydrolase</keyword>